<dbReference type="Gene3D" id="2.30.30.40">
    <property type="entry name" value="SH3 Domains"/>
    <property type="match status" value="1"/>
</dbReference>
<accession>A0ABR5SD77</accession>
<dbReference type="Pfam" id="PF01584">
    <property type="entry name" value="CheW"/>
    <property type="match status" value="1"/>
</dbReference>
<dbReference type="InterPro" id="IPR002545">
    <property type="entry name" value="CheW-lke_dom"/>
</dbReference>
<keyword evidence="5" id="KW-1185">Reference proteome</keyword>
<dbReference type="InterPro" id="IPR001789">
    <property type="entry name" value="Sig_transdc_resp-reg_receiver"/>
</dbReference>
<evidence type="ECO:0000259" key="2">
    <source>
        <dbReference type="PROSITE" id="PS50110"/>
    </source>
</evidence>
<evidence type="ECO:0000313" key="5">
    <source>
        <dbReference type="Proteomes" id="UP000060487"/>
    </source>
</evidence>
<feature type="modified residue" description="4-aspartylphosphate" evidence="1">
    <location>
        <position position="256"/>
    </location>
</feature>
<feature type="domain" description="Response regulatory" evidence="2">
    <location>
        <begin position="196"/>
        <end position="323"/>
    </location>
</feature>
<dbReference type="PANTHER" id="PTHR47233:SF3">
    <property type="entry name" value="CHEMOTAXIS PROTEIN CHEV"/>
    <property type="match status" value="1"/>
</dbReference>
<keyword evidence="1" id="KW-0597">Phosphoprotein</keyword>
<dbReference type="SMART" id="SM00448">
    <property type="entry name" value="REC"/>
    <property type="match status" value="1"/>
</dbReference>
<name>A0ABR5SD77_9BACT</name>
<dbReference type="PROSITE" id="PS50110">
    <property type="entry name" value="RESPONSE_REGULATORY"/>
    <property type="match status" value="1"/>
</dbReference>
<dbReference type="PROSITE" id="PS50851">
    <property type="entry name" value="CHEW"/>
    <property type="match status" value="1"/>
</dbReference>
<dbReference type="InterPro" id="IPR011006">
    <property type="entry name" value="CheY-like_superfamily"/>
</dbReference>
<protein>
    <submittedName>
        <fullName evidence="4">Chemotaxis protein CheV</fullName>
    </submittedName>
</protein>
<comment type="caution">
    <text evidence="4">The sequence shown here is derived from an EMBL/GenBank/DDBJ whole genome shotgun (WGS) entry which is preliminary data.</text>
</comment>
<dbReference type="InterPro" id="IPR036061">
    <property type="entry name" value="CheW-like_dom_sf"/>
</dbReference>
<evidence type="ECO:0000256" key="1">
    <source>
        <dbReference type="PROSITE-ProRule" id="PRU00169"/>
    </source>
</evidence>
<reference evidence="4 5" key="1">
    <citation type="submission" date="2015-11" db="EMBL/GenBank/DDBJ databases">
        <authorList>
            <person name="Lin W."/>
        </authorList>
    </citation>
    <scope>NUCLEOTIDE SEQUENCE [LARGE SCALE GENOMIC DNA]</scope>
    <source>
        <strain evidence="4 5">HCH-1</strain>
    </source>
</reference>
<dbReference type="Pfam" id="PF00072">
    <property type="entry name" value="Response_reg"/>
    <property type="match status" value="1"/>
</dbReference>
<dbReference type="PIRSF" id="PIRSF002867">
    <property type="entry name" value="CheV"/>
    <property type="match status" value="1"/>
</dbReference>
<dbReference type="PANTHER" id="PTHR47233">
    <property type="entry name" value="CHEMOTAXIS PROTEIN CHEV"/>
    <property type="match status" value="1"/>
</dbReference>
<sequence>MAQKMGALPEVLKVGANEMELVVFKMYCLLQSGKTETRSYGVNVAKVREIIPMPNLTTVPDLPDYAEALAEVRGEVIPIIDLGKLMKFTLPTGSDAIEIRQKVIVVEMLGTTVGIVVHEVERIRRIKWTQIKPPPPLLQSKHTGRITGVTKLDESDDLLLILDLESVIQSIGAIVTHRTINIDDLKGYEKKKLSGNILIVDDSMVARKILKDTLENMGLTIVEAADGKQALKVLNDFVAKIGNEPVSKYINLIITDVEMPEMDGLTFTKSVKSDPKLQRIPVIVNTSLSGDENRQKSKVVGADGYLIKFDVANLVSEVTRFLG</sequence>
<proteinExistence type="predicted"/>
<dbReference type="Proteomes" id="UP000060487">
    <property type="component" value="Unassembled WGS sequence"/>
</dbReference>
<dbReference type="EMBL" id="LNQR01000084">
    <property type="protein sequence ID" value="KWT82658.1"/>
    <property type="molecule type" value="Genomic_DNA"/>
</dbReference>
<gene>
    <name evidence="4" type="ORF">ASN18_2414</name>
</gene>
<dbReference type="InterPro" id="IPR024181">
    <property type="entry name" value="Chemotax_regulator_CheV"/>
</dbReference>
<dbReference type="RefSeq" id="WP_085053015.1">
    <property type="nucleotide sequence ID" value="NZ_LNQR01000084.1"/>
</dbReference>
<feature type="domain" description="CheW-like" evidence="3">
    <location>
        <begin position="18"/>
        <end position="173"/>
    </location>
</feature>
<evidence type="ECO:0000313" key="4">
    <source>
        <dbReference type="EMBL" id="KWT82658.1"/>
    </source>
</evidence>
<dbReference type="SMART" id="SM00260">
    <property type="entry name" value="CheW"/>
    <property type="match status" value="1"/>
</dbReference>
<dbReference type="SUPFAM" id="SSF52172">
    <property type="entry name" value="CheY-like"/>
    <property type="match status" value="1"/>
</dbReference>
<dbReference type="SUPFAM" id="SSF50341">
    <property type="entry name" value="CheW-like"/>
    <property type="match status" value="1"/>
</dbReference>
<evidence type="ECO:0000259" key="3">
    <source>
        <dbReference type="PROSITE" id="PS50851"/>
    </source>
</evidence>
<organism evidence="4 5">
    <name type="scientific">Candidatus Magnetominusculus xianensis</name>
    <dbReference type="NCBI Taxonomy" id="1748249"/>
    <lineage>
        <taxon>Bacteria</taxon>
        <taxon>Pseudomonadati</taxon>
        <taxon>Nitrospirota</taxon>
        <taxon>Nitrospiria</taxon>
        <taxon>Nitrospirales</taxon>
        <taxon>Nitrospiraceae</taxon>
        <taxon>Candidatus Magnetominusculus</taxon>
    </lineage>
</organism>
<dbReference type="Gene3D" id="2.40.50.180">
    <property type="entry name" value="CheA-289, Domain 4"/>
    <property type="match status" value="1"/>
</dbReference>
<dbReference type="Gene3D" id="3.40.50.2300">
    <property type="match status" value="1"/>
</dbReference>